<dbReference type="GO" id="GO:0030150">
    <property type="term" value="P:protein import into mitochondrial matrix"/>
    <property type="evidence" value="ECO:0007669"/>
    <property type="project" value="TreeGrafter"/>
</dbReference>
<evidence type="ECO:0000256" key="7">
    <source>
        <dbReference type="ARBA" id="ARBA00023136"/>
    </source>
</evidence>
<dbReference type="Proteomes" id="UP001459277">
    <property type="component" value="Unassembled WGS sequence"/>
</dbReference>
<feature type="region of interest" description="Disordered" evidence="11">
    <location>
        <begin position="167"/>
        <end position="221"/>
    </location>
</feature>
<dbReference type="Pfam" id="PF04280">
    <property type="entry name" value="Tim44"/>
    <property type="match status" value="1"/>
</dbReference>
<dbReference type="GO" id="GO:0015462">
    <property type="term" value="F:ABC-type protein transporter activity"/>
    <property type="evidence" value="ECO:0007669"/>
    <property type="project" value="UniProtKB-ARBA"/>
</dbReference>
<evidence type="ECO:0000256" key="1">
    <source>
        <dbReference type="ARBA" id="ARBA00004273"/>
    </source>
</evidence>
<evidence type="ECO:0000256" key="3">
    <source>
        <dbReference type="ARBA" id="ARBA00022792"/>
    </source>
</evidence>
<proteinExistence type="inferred from homology"/>
<evidence type="ECO:0000256" key="5">
    <source>
        <dbReference type="ARBA" id="ARBA00023054"/>
    </source>
</evidence>
<gene>
    <name evidence="13" type="ORF">SO802_033108</name>
</gene>
<name>A0AAW2BDV9_9ROSI</name>
<dbReference type="EMBL" id="JAZDWU010000012">
    <property type="protein sequence ID" value="KAK9983583.1"/>
    <property type="molecule type" value="Genomic_DNA"/>
</dbReference>
<keyword evidence="6" id="KW-0496">Mitochondrion</keyword>
<organism evidence="13 14">
    <name type="scientific">Lithocarpus litseifolius</name>
    <dbReference type="NCBI Taxonomy" id="425828"/>
    <lineage>
        <taxon>Eukaryota</taxon>
        <taxon>Viridiplantae</taxon>
        <taxon>Streptophyta</taxon>
        <taxon>Embryophyta</taxon>
        <taxon>Tracheophyta</taxon>
        <taxon>Spermatophyta</taxon>
        <taxon>Magnoliopsida</taxon>
        <taxon>eudicotyledons</taxon>
        <taxon>Gunneridae</taxon>
        <taxon>Pentapetalae</taxon>
        <taxon>rosids</taxon>
        <taxon>fabids</taxon>
        <taxon>Fagales</taxon>
        <taxon>Fagaceae</taxon>
        <taxon>Lithocarpus</taxon>
    </lineage>
</organism>
<dbReference type="InterPro" id="IPR007379">
    <property type="entry name" value="Tim44-like_dom"/>
</dbReference>
<sequence>MASWGRVRQSKLKHLAFQWKRYYSQNPFASQARKTCLSQNPSRVFQNSDTASDFCRSKRLFGAPAQGSSSSFPLISANGYVGNRHFSVFNEFSEKMKVEANRNPELQKSLKELKEKTEELKVAKEELKNRTKQTTEQLYKHVDNAWTEAEATAKKVSTNMKEKISSAKEEVKESFGIGKEESSEFNGTSAKHDTDSKDGSNSKDGSKASSGEENFQQSASSETAETLFSKLKSSLPSQKVSLAFQKLKEAKVADLAKKGYGIVKDELSGTTSKKKHLQYTPSTSTGERSTKTDIVIVQSKQSPWSKKWEAFKEKIRSHPTFKRVSGYSEPVVTKSQEIAEDVREIWETSDNPIVHKIQDLNESIFQETDAAVSIKEIRQRDPSFSLPEFVTEVQEAVKPVLRAYMKGDAETLKKYCFPEVIERCKAEHGAYQSNGIFFDNKILHISDVEVRETKMMGNSPIIILAFQTQQVYCVRDTHGSIREGSQDTIHTVYYAWAMQLVDAEELGDGALYPIWRLREMQQFGVQALI</sequence>
<comment type="caution">
    <text evidence="13">The sequence shown here is derived from an EMBL/GenBank/DDBJ whole genome shotgun (WGS) entry which is preliminary data.</text>
</comment>
<comment type="similarity">
    <text evidence="2">Belongs to the Tim44 family.</text>
</comment>
<dbReference type="PANTHER" id="PTHR10721:SF1">
    <property type="entry name" value="MITOCHONDRIAL IMPORT INNER MEMBRANE TRANSLOCASE SUBUNIT TIM44"/>
    <property type="match status" value="1"/>
</dbReference>
<feature type="coiled-coil region" evidence="10">
    <location>
        <begin position="96"/>
        <end position="137"/>
    </location>
</feature>
<comment type="subcellular location">
    <subcellularLocation>
        <location evidence="1">Mitochondrion inner membrane</location>
    </subcellularLocation>
</comment>
<accession>A0AAW2BDV9</accession>
<keyword evidence="5 10" id="KW-0175">Coiled coil</keyword>
<comment type="subunit">
    <text evidence="9">Probable component of the PAM complex at least composed of a mitochondrial HSP70 protein, TIMM44 and TIMM14. The complex interacts with the TIMM23 component of the TIM17:23 complex.</text>
</comment>
<feature type="compositionally biased region" description="Polar residues" evidence="11">
    <location>
        <begin position="212"/>
        <end position="221"/>
    </location>
</feature>
<feature type="compositionally biased region" description="Basic and acidic residues" evidence="11">
    <location>
        <begin position="190"/>
        <end position="206"/>
    </location>
</feature>
<evidence type="ECO:0000259" key="12">
    <source>
        <dbReference type="SMART" id="SM00978"/>
    </source>
</evidence>
<dbReference type="SUPFAM" id="SSF54427">
    <property type="entry name" value="NTF2-like"/>
    <property type="match status" value="1"/>
</dbReference>
<keyword evidence="3" id="KW-0999">Mitochondrion inner membrane</keyword>
<dbReference type="PANTHER" id="PTHR10721">
    <property type="entry name" value="MITOCHONDRIAL IMPORT INNER MEMBRANE TRANSLOCASE SUBUNIT TIM44"/>
    <property type="match status" value="1"/>
</dbReference>
<dbReference type="AlphaFoldDB" id="A0AAW2BDV9"/>
<evidence type="ECO:0000256" key="10">
    <source>
        <dbReference type="SAM" id="Coils"/>
    </source>
</evidence>
<dbReference type="InterPro" id="IPR032710">
    <property type="entry name" value="NTF2-like_dom_sf"/>
</dbReference>
<keyword evidence="4" id="KW-0809">Transit peptide</keyword>
<dbReference type="GO" id="GO:0006626">
    <property type="term" value="P:protein targeting to mitochondrion"/>
    <property type="evidence" value="ECO:0007669"/>
    <property type="project" value="UniProtKB-ARBA"/>
</dbReference>
<dbReference type="GO" id="GO:0005744">
    <property type="term" value="C:TIM23 mitochondrial import inner membrane translocase complex"/>
    <property type="evidence" value="ECO:0007669"/>
    <property type="project" value="UniProtKB-ARBA"/>
</dbReference>
<evidence type="ECO:0000256" key="11">
    <source>
        <dbReference type="SAM" id="MobiDB-lite"/>
    </source>
</evidence>
<reference evidence="13 14" key="1">
    <citation type="submission" date="2024-01" db="EMBL/GenBank/DDBJ databases">
        <title>A telomere-to-telomere, gap-free genome of sweet tea (Lithocarpus litseifolius).</title>
        <authorList>
            <person name="Zhou J."/>
        </authorList>
    </citation>
    <scope>NUCLEOTIDE SEQUENCE [LARGE SCALE GENOMIC DNA]</scope>
    <source>
        <strain evidence="13">Zhou-2022a</strain>
        <tissue evidence="13">Leaf</tissue>
    </source>
</reference>
<dbReference type="GO" id="GO:0051087">
    <property type="term" value="F:protein-folding chaperone binding"/>
    <property type="evidence" value="ECO:0007669"/>
    <property type="project" value="TreeGrafter"/>
</dbReference>
<evidence type="ECO:0000313" key="13">
    <source>
        <dbReference type="EMBL" id="KAK9983583.1"/>
    </source>
</evidence>
<dbReference type="SMART" id="SM00978">
    <property type="entry name" value="Tim44"/>
    <property type="match status" value="1"/>
</dbReference>
<feature type="compositionally biased region" description="Basic and acidic residues" evidence="11">
    <location>
        <begin position="167"/>
        <end position="182"/>
    </location>
</feature>
<evidence type="ECO:0000256" key="4">
    <source>
        <dbReference type="ARBA" id="ARBA00022946"/>
    </source>
</evidence>
<dbReference type="Gene3D" id="3.10.450.240">
    <property type="match status" value="1"/>
</dbReference>
<evidence type="ECO:0000256" key="9">
    <source>
        <dbReference type="ARBA" id="ARBA00063640"/>
    </source>
</evidence>
<dbReference type="InterPro" id="IPR039544">
    <property type="entry name" value="Tim44-like"/>
</dbReference>
<evidence type="ECO:0000256" key="6">
    <source>
        <dbReference type="ARBA" id="ARBA00023128"/>
    </source>
</evidence>
<protein>
    <recommendedName>
        <fullName evidence="12">Tim44-like domain-containing protein</fullName>
    </recommendedName>
</protein>
<feature type="domain" description="Tim44-like" evidence="12">
    <location>
        <begin position="370"/>
        <end position="522"/>
    </location>
</feature>
<keyword evidence="7" id="KW-0472">Membrane</keyword>
<evidence type="ECO:0000256" key="8">
    <source>
        <dbReference type="ARBA" id="ARBA00057148"/>
    </source>
</evidence>
<dbReference type="FunFam" id="3.10.450.240:FF:000005">
    <property type="entry name" value="Mitochondrial import inner membrane translocase subunit TIM44-2"/>
    <property type="match status" value="1"/>
</dbReference>
<evidence type="ECO:0000313" key="14">
    <source>
        <dbReference type="Proteomes" id="UP001459277"/>
    </source>
</evidence>
<keyword evidence="14" id="KW-1185">Reference proteome</keyword>
<evidence type="ECO:0000256" key="2">
    <source>
        <dbReference type="ARBA" id="ARBA00009597"/>
    </source>
</evidence>
<comment type="function">
    <text evidence="8">Essential component of the PAM complex, a complex required for the translocation of transit peptide-containing proteins from the inner membrane into the mitochondrial matrix in an ATP-dependent manner. Recruits mitochondrial HSP70 to drive protein translocation into the matrix using ATP as an energy source.</text>
</comment>